<dbReference type="EMBL" id="AYKW01000007">
    <property type="protein sequence ID" value="PIL33432.1"/>
    <property type="molecule type" value="Genomic_DNA"/>
</dbReference>
<gene>
    <name evidence="3" type="ORF">GSI_04054</name>
</gene>
<feature type="domain" description="Fungal-type protein kinase" evidence="2">
    <location>
        <begin position="289"/>
        <end position="384"/>
    </location>
</feature>
<reference evidence="3 4" key="1">
    <citation type="journal article" date="2015" name="Sci. Rep.">
        <title>Chromosome-level genome map provides insights into diverse defense mechanisms in the medicinal fungus Ganoderma sinense.</title>
        <authorList>
            <person name="Zhu Y."/>
            <person name="Xu J."/>
            <person name="Sun C."/>
            <person name="Zhou S."/>
            <person name="Xu H."/>
            <person name="Nelson D.R."/>
            <person name="Qian J."/>
            <person name="Song J."/>
            <person name="Luo H."/>
            <person name="Xiang L."/>
            <person name="Li Y."/>
            <person name="Xu Z."/>
            <person name="Ji A."/>
            <person name="Wang L."/>
            <person name="Lu S."/>
            <person name="Hayward A."/>
            <person name="Sun W."/>
            <person name="Li X."/>
            <person name="Schwartz D.C."/>
            <person name="Wang Y."/>
            <person name="Chen S."/>
        </authorList>
    </citation>
    <scope>NUCLEOTIDE SEQUENCE [LARGE SCALE GENOMIC DNA]</scope>
    <source>
        <strain evidence="3 4">ZZ0214-1</strain>
    </source>
</reference>
<feature type="compositionally biased region" description="Polar residues" evidence="1">
    <location>
        <begin position="1"/>
        <end position="14"/>
    </location>
</feature>
<dbReference type="InterPro" id="IPR040976">
    <property type="entry name" value="Pkinase_fungal"/>
</dbReference>
<name>A0A2G8SI46_9APHY</name>
<comment type="caution">
    <text evidence="3">The sequence shown here is derived from an EMBL/GenBank/DDBJ whole genome shotgun (WGS) entry which is preliminary data.</text>
</comment>
<dbReference type="Pfam" id="PF17667">
    <property type="entry name" value="Pkinase_fungal"/>
    <property type="match status" value="1"/>
</dbReference>
<dbReference type="AlphaFoldDB" id="A0A2G8SI46"/>
<keyword evidence="4" id="KW-1185">Reference proteome</keyword>
<evidence type="ECO:0000256" key="1">
    <source>
        <dbReference type="SAM" id="MobiDB-lite"/>
    </source>
</evidence>
<dbReference type="Proteomes" id="UP000230002">
    <property type="component" value="Unassembled WGS sequence"/>
</dbReference>
<evidence type="ECO:0000259" key="2">
    <source>
        <dbReference type="Pfam" id="PF17667"/>
    </source>
</evidence>
<evidence type="ECO:0000313" key="4">
    <source>
        <dbReference type="Proteomes" id="UP000230002"/>
    </source>
</evidence>
<proteinExistence type="predicted"/>
<sequence>MFGSPTIRSTTCNSHQRRKPTCQGKEYSTRLKIAFPDTEFTFLPFAPNDVEDNSARTLPRFRVDLPLMCESANQDPFDDNLPTGAPRDRQRRAAFDQVFAQVEHILHHQYRTFLFMVIFVGLSARLVRFDRSSVFVTRLFDITGSDVLIDFLGRYTHLFPEDRGYDTTARYIDPAARDPCSLAEKMRRCLQDAKARKDEDYIIEMWDVSLDERWPWWKLRYLKDTWRAVVTDPLDEASYIRKEGATLHDLNVAKTNNVPTLVCHGDLLGQHTRAPATWAERLPGFKPLSQTYQHYRLVVQEAGKPLSELENSGDLVTALYDCIEAHRGTMKVGIIHWNISLGSIILYNKTDRWHGLLTNWELAKDCSLAVRLEMAPGRIGNKRFALSFFHVMIYCAVCFLKHNIPDEFVGSFLHNYFHISSGCTQTGEFAASALKRNSMVSGTISLLGFGTGNYYLRFDWRSPLLLFPYVHNSFGSPGQIEFSSLAHLSPGYLKTLYGLSANLDHHSHVMQLIRLVGHKPFPLDKVDDKQPVCEFCLANSGTP</sequence>
<dbReference type="OrthoDB" id="5569250at2759"/>
<protein>
    <recommendedName>
        <fullName evidence="2">Fungal-type protein kinase domain-containing protein</fullName>
    </recommendedName>
</protein>
<accession>A0A2G8SI46</accession>
<feature type="region of interest" description="Disordered" evidence="1">
    <location>
        <begin position="1"/>
        <end position="23"/>
    </location>
</feature>
<evidence type="ECO:0000313" key="3">
    <source>
        <dbReference type="EMBL" id="PIL33432.1"/>
    </source>
</evidence>
<organism evidence="3 4">
    <name type="scientific">Ganoderma sinense ZZ0214-1</name>
    <dbReference type="NCBI Taxonomy" id="1077348"/>
    <lineage>
        <taxon>Eukaryota</taxon>
        <taxon>Fungi</taxon>
        <taxon>Dikarya</taxon>
        <taxon>Basidiomycota</taxon>
        <taxon>Agaricomycotina</taxon>
        <taxon>Agaricomycetes</taxon>
        <taxon>Polyporales</taxon>
        <taxon>Polyporaceae</taxon>
        <taxon>Ganoderma</taxon>
    </lineage>
</organism>